<feature type="domain" description="Integrase catalytic" evidence="2">
    <location>
        <begin position="145"/>
        <end position="250"/>
    </location>
</feature>
<name>A0AAJ7L6L3_9ACAR</name>
<dbReference type="Gene3D" id="1.10.340.70">
    <property type="match status" value="1"/>
</dbReference>
<dbReference type="InterPro" id="IPR041588">
    <property type="entry name" value="Integrase_H2C2"/>
</dbReference>
<evidence type="ECO:0000259" key="2">
    <source>
        <dbReference type="PROSITE" id="PS50994"/>
    </source>
</evidence>
<dbReference type="RefSeq" id="XP_018495767.1">
    <property type="nucleotide sequence ID" value="XM_018640251.1"/>
</dbReference>
<evidence type="ECO:0000256" key="1">
    <source>
        <dbReference type="ARBA" id="ARBA00012493"/>
    </source>
</evidence>
<sequence>MAIQDYDSEVLHRRGQDNGNADALSRLSVATLSVERARQEQRHDPVCRNLLRSPPEGYTVRDQLLYREGRLYIPAVLVTDTIKLCHEDGMSGHPGVWKTGRRLNERFDVGKGGLAKVRNHVKSCDICQHQKAGPVKVGTLQPIAPPTRPSEEVGSDFAEPFNLPGERAWYVLVVVDYCTRYIHLFATRRISARFVVRSLSALTAVTGRIGSVVTDNATCFRGIIYANYLQTAGTVHIRAALGHPQCNGLV</sequence>
<dbReference type="GO" id="GO:0003964">
    <property type="term" value="F:RNA-directed DNA polymerase activity"/>
    <property type="evidence" value="ECO:0007669"/>
    <property type="project" value="UniProtKB-EC"/>
</dbReference>
<dbReference type="GO" id="GO:0003676">
    <property type="term" value="F:nucleic acid binding"/>
    <property type="evidence" value="ECO:0007669"/>
    <property type="project" value="InterPro"/>
</dbReference>
<dbReference type="InterPro" id="IPR001584">
    <property type="entry name" value="Integrase_cat-core"/>
</dbReference>
<dbReference type="GO" id="GO:0015074">
    <property type="term" value="P:DNA integration"/>
    <property type="evidence" value="ECO:0007669"/>
    <property type="project" value="InterPro"/>
</dbReference>
<dbReference type="KEGG" id="goe:108864490"/>
<dbReference type="InterPro" id="IPR012337">
    <property type="entry name" value="RNaseH-like_sf"/>
</dbReference>
<evidence type="ECO:0000313" key="4">
    <source>
        <dbReference type="RefSeq" id="XP_018495767.1"/>
    </source>
</evidence>
<dbReference type="Proteomes" id="UP000694867">
    <property type="component" value="Unplaced"/>
</dbReference>
<gene>
    <name evidence="4" type="primary">LOC108864490</name>
</gene>
<organism evidence="3 4">
    <name type="scientific">Galendromus occidentalis</name>
    <name type="common">western predatory mite</name>
    <dbReference type="NCBI Taxonomy" id="34638"/>
    <lineage>
        <taxon>Eukaryota</taxon>
        <taxon>Metazoa</taxon>
        <taxon>Ecdysozoa</taxon>
        <taxon>Arthropoda</taxon>
        <taxon>Chelicerata</taxon>
        <taxon>Arachnida</taxon>
        <taxon>Acari</taxon>
        <taxon>Parasitiformes</taxon>
        <taxon>Mesostigmata</taxon>
        <taxon>Gamasina</taxon>
        <taxon>Phytoseioidea</taxon>
        <taxon>Phytoseiidae</taxon>
        <taxon>Typhlodrominae</taxon>
        <taxon>Galendromus</taxon>
    </lineage>
</organism>
<dbReference type="InterPro" id="IPR050951">
    <property type="entry name" value="Retrovirus_Pol_polyprotein"/>
</dbReference>
<dbReference type="GeneID" id="108864490"/>
<dbReference type="SUPFAM" id="SSF53098">
    <property type="entry name" value="Ribonuclease H-like"/>
    <property type="match status" value="1"/>
</dbReference>
<proteinExistence type="predicted"/>
<dbReference type="Gene3D" id="3.30.420.10">
    <property type="entry name" value="Ribonuclease H-like superfamily/Ribonuclease H"/>
    <property type="match status" value="1"/>
</dbReference>
<dbReference type="PANTHER" id="PTHR37984">
    <property type="entry name" value="PROTEIN CBG26694"/>
    <property type="match status" value="1"/>
</dbReference>
<dbReference type="InterPro" id="IPR036397">
    <property type="entry name" value="RNaseH_sf"/>
</dbReference>
<keyword evidence="3" id="KW-1185">Reference proteome</keyword>
<evidence type="ECO:0000313" key="3">
    <source>
        <dbReference type="Proteomes" id="UP000694867"/>
    </source>
</evidence>
<dbReference type="AlphaFoldDB" id="A0AAJ7L6L3"/>
<dbReference type="EC" id="2.7.7.49" evidence="1"/>
<dbReference type="PROSITE" id="PS50994">
    <property type="entry name" value="INTEGRASE"/>
    <property type="match status" value="1"/>
</dbReference>
<accession>A0AAJ7L6L3</accession>
<dbReference type="Pfam" id="PF17921">
    <property type="entry name" value="Integrase_H2C2"/>
    <property type="match status" value="1"/>
</dbReference>
<dbReference type="PANTHER" id="PTHR37984:SF5">
    <property type="entry name" value="PROTEIN NYNRIN-LIKE"/>
    <property type="match status" value="1"/>
</dbReference>
<reference evidence="4" key="1">
    <citation type="submission" date="2025-08" db="UniProtKB">
        <authorList>
            <consortium name="RefSeq"/>
        </authorList>
    </citation>
    <scope>IDENTIFICATION</scope>
</reference>
<protein>
    <recommendedName>
        <fullName evidence="1">RNA-directed DNA polymerase</fullName>
        <ecNumber evidence="1">2.7.7.49</ecNumber>
    </recommendedName>
</protein>